<evidence type="ECO:0000256" key="1">
    <source>
        <dbReference type="ARBA" id="ARBA00008779"/>
    </source>
</evidence>
<proteinExistence type="inferred from homology"/>
<evidence type="ECO:0000259" key="3">
    <source>
        <dbReference type="Pfam" id="PF00884"/>
    </source>
</evidence>
<dbReference type="InterPro" id="IPR000917">
    <property type="entry name" value="Sulfatase_N"/>
</dbReference>
<keyword evidence="2 4" id="KW-0378">Hydrolase</keyword>
<dbReference type="GO" id="GO:0047753">
    <property type="term" value="F:choline-sulfatase activity"/>
    <property type="evidence" value="ECO:0007669"/>
    <property type="project" value="UniProtKB-EC"/>
</dbReference>
<name>A0A090WXX0_9FLAO</name>
<dbReference type="Proteomes" id="UP000029643">
    <property type="component" value="Unassembled WGS sequence"/>
</dbReference>
<comment type="caution">
    <text evidence="4">The sequence shown here is derived from an EMBL/GenBank/DDBJ whole genome shotgun (WGS) entry which is preliminary data.</text>
</comment>
<dbReference type="InterPro" id="IPR017850">
    <property type="entry name" value="Alkaline_phosphatase_core_sf"/>
</dbReference>
<dbReference type="InterPro" id="IPR050738">
    <property type="entry name" value="Sulfatase"/>
</dbReference>
<dbReference type="Pfam" id="PF00884">
    <property type="entry name" value="Sulfatase"/>
    <property type="match status" value="1"/>
</dbReference>
<dbReference type="GO" id="GO:0004065">
    <property type="term" value="F:arylsulfatase activity"/>
    <property type="evidence" value="ECO:0007669"/>
    <property type="project" value="TreeGrafter"/>
</dbReference>
<protein>
    <submittedName>
        <fullName evidence="4">Choline-sulfatase</fullName>
        <ecNumber evidence="4">3.1.6.6</ecNumber>
    </submittedName>
</protein>
<dbReference type="PANTHER" id="PTHR42693">
    <property type="entry name" value="ARYLSULFATASE FAMILY MEMBER"/>
    <property type="match status" value="1"/>
</dbReference>
<gene>
    <name evidence="4" type="ORF">JCM19274_125</name>
</gene>
<comment type="similarity">
    <text evidence="1">Belongs to the sulfatase family.</text>
</comment>
<evidence type="ECO:0000313" key="5">
    <source>
        <dbReference type="Proteomes" id="UP000029643"/>
    </source>
</evidence>
<dbReference type="EC" id="3.1.6.6" evidence="4"/>
<dbReference type="EMBL" id="BBNU01000020">
    <property type="protein sequence ID" value="GAL81945.1"/>
    <property type="molecule type" value="Genomic_DNA"/>
</dbReference>
<feature type="domain" description="Sulfatase N-terminal" evidence="3">
    <location>
        <begin position="46"/>
        <end position="178"/>
    </location>
</feature>
<evidence type="ECO:0000256" key="2">
    <source>
        <dbReference type="ARBA" id="ARBA00022801"/>
    </source>
</evidence>
<evidence type="ECO:0000313" key="4">
    <source>
        <dbReference type="EMBL" id="GAL81945.1"/>
    </source>
</evidence>
<sequence length="203" mass="22070">MKLKEDSVLKELDAVQTGYSTSKKHLTRGGGIGDSNWDPKQAGPILVGKAVDYIKDQAESNKPFYMYYCSQAVHIPHEPPAEFNGKKIKGITPGKHGDMIYELDLQVGLLVKALKDAGLYENTLLVFTSDNGGLSFDKDMNKAGHVTSNGLNGSKGSIYEGGHRVPFFAIWPGRIKSNIVSTMPIMGARYGGYNCGIIKSATR</sequence>
<dbReference type="SUPFAM" id="SSF53649">
    <property type="entry name" value="Alkaline phosphatase-like"/>
    <property type="match status" value="1"/>
</dbReference>
<dbReference type="Gene3D" id="3.40.720.10">
    <property type="entry name" value="Alkaline Phosphatase, subunit A"/>
    <property type="match status" value="1"/>
</dbReference>
<dbReference type="AlphaFoldDB" id="A0A090WXX0"/>
<reference evidence="4 5" key="1">
    <citation type="journal article" date="2014" name="Genome Announc.">
        <title>Draft Genome Sequences of Marine Flavobacterium Algibacter lectus Strains SS8 and NR4.</title>
        <authorList>
            <person name="Takatani N."/>
            <person name="Nakanishi M."/>
            <person name="Meirelles P."/>
            <person name="Mino S."/>
            <person name="Suda W."/>
            <person name="Oshima K."/>
            <person name="Hattori M."/>
            <person name="Ohkuma M."/>
            <person name="Hosokawa M."/>
            <person name="Miyashita K."/>
            <person name="Thompson F.L."/>
            <person name="Niwa A."/>
            <person name="Sawabe T."/>
            <person name="Sawabe T."/>
        </authorList>
    </citation>
    <scope>NUCLEOTIDE SEQUENCE [LARGE SCALE GENOMIC DNA]</scope>
    <source>
        <strain evidence="5">JCM19274</strain>
    </source>
</reference>
<organism evidence="4 5">
    <name type="scientific">Algibacter lectus</name>
    <dbReference type="NCBI Taxonomy" id="221126"/>
    <lineage>
        <taxon>Bacteria</taxon>
        <taxon>Pseudomonadati</taxon>
        <taxon>Bacteroidota</taxon>
        <taxon>Flavobacteriia</taxon>
        <taxon>Flavobacteriales</taxon>
        <taxon>Flavobacteriaceae</taxon>
        <taxon>Algibacter</taxon>
    </lineage>
</organism>
<dbReference type="PANTHER" id="PTHR42693:SF53">
    <property type="entry name" value="ENDO-4-O-SULFATASE"/>
    <property type="match status" value="1"/>
</dbReference>
<accession>A0A090WXX0</accession>